<dbReference type="RefSeq" id="WP_026418969.1">
    <property type="nucleotide sequence ID" value="NZ_AUBJ02000001.1"/>
</dbReference>
<dbReference type="PROSITE" id="PS51257">
    <property type="entry name" value="PROKAR_LIPOPROTEIN"/>
    <property type="match status" value="1"/>
</dbReference>
<dbReference type="CDD" id="cd01143">
    <property type="entry name" value="YvrC"/>
    <property type="match status" value="1"/>
</dbReference>
<organism evidence="5 6">
    <name type="scientific">Actinoalloteichus caeruleus DSM 43889</name>
    <dbReference type="NCBI Taxonomy" id="1120930"/>
    <lineage>
        <taxon>Bacteria</taxon>
        <taxon>Bacillati</taxon>
        <taxon>Actinomycetota</taxon>
        <taxon>Actinomycetes</taxon>
        <taxon>Pseudonocardiales</taxon>
        <taxon>Pseudonocardiaceae</taxon>
        <taxon>Actinoalloteichus</taxon>
        <taxon>Actinoalloteichus cyanogriseus</taxon>
    </lineage>
</organism>
<feature type="signal peptide" evidence="3">
    <location>
        <begin position="1"/>
        <end position="30"/>
    </location>
</feature>
<reference evidence="5 6" key="1">
    <citation type="submission" date="2013-07" db="EMBL/GenBank/DDBJ databases">
        <authorList>
            <consortium name="DOE Joint Genome Institute"/>
            <person name="Reeve W."/>
            <person name="Huntemann M."/>
            <person name="Han J."/>
            <person name="Chen A."/>
            <person name="Kyrpides N."/>
            <person name="Mavromatis K."/>
            <person name="Markowitz V."/>
            <person name="Palaniappan K."/>
            <person name="Ivanova N."/>
            <person name="Schaumberg A."/>
            <person name="Pati A."/>
            <person name="Liolios K."/>
            <person name="Nordberg H.P."/>
            <person name="Cantor M.N."/>
            <person name="Hua S.X."/>
            <person name="Woyke T."/>
        </authorList>
    </citation>
    <scope>NUCLEOTIDE SEQUENCE [LARGE SCALE GENOMIC DNA]</scope>
    <source>
        <strain evidence="5 6">DSM 43889</strain>
    </source>
</reference>
<keyword evidence="2 3" id="KW-0732">Signal</keyword>
<dbReference type="InterPro" id="IPR002491">
    <property type="entry name" value="ABC_transptr_periplasmic_BD"/>
</dbReference>
<dbReference type="NCBIfam" id="NF038402">
    <property type="entry name" value="TroA_like"/>
    <property type="match status" value="1"/>
</dbReference>
<dbReference type="Pfam" id="PF01497">
    <property type="entry name" value="Peripla_BP_2"/>
    <property type="match status" value="1"/>
</dbReference>
<evidence type="ECO:0000256" key="3">
    <source>
        <dbReference type="SAM" id="SignalP"/>
    </source>
</evidence>
<gene>
    <name evidence="5" type="ORF">G443_001828</name>
</gene>
<evidence type="ECO:0000256" key="1">
    <source>
        <dbReference type="ARBA" id="ARBA00008814"/>
    </source>
</evidence>
<dbReference type="SUPFAM" id="SSF53807">
    <property type="entry name" value="Helical backbone' metal receptor"/>
    <property type="match status" value="1"/>
</dbReference>
<feature type="chain" id="PRO_5045956373" evidence="3">
    <location>
        <begin position="31"/>
        <end position="326"/>
    </location>
</feature>
<dbReference type="PROSITE" id="PS50983">
    <property type="entry name" value="FE_B12_PBP"/>
    <property type="match status" value="1"/>
</dbReference>
<dbReference type="InterPro" id="IPR050902">
    <property type="entry name" value="ABC_Transporter_SBP"/>
</dbReference>
<keyword evidence="6" id="KW-1185">Reference proteome</keyword>
<name>A0ABT1JHA1_ACTCY</name>
<reference evidence="5 6" key="2">
    <citation type="submission" date="2022-06" db="EMBL/GenBank/DDBJ databases">
        <title>Genomic Encyclopedia of Type Strains, Phase I: the one thousand microbial genomes (KMG-I) project.</title>
        <authorList>
            <person name="Kyrpides N."/>
        </authorList>
    </citation>
    <scope>NUCLEOTIDE SEQUENCE [LARGE SCALE GENOMIC DNA]</scope>
    <source>
        <strain evidence="5 6">DSM 43889</strain>
    </source>
</reference>
<comment type="similarity">
    <text evidence="1">Belongs to the bacterial solute-binding protein 8 family.</text>
</comment>
<evidence type="ECO:0000313" key="6">
    <source>
        <dbReference type="Proteomes" id="UP000791080"/>
    </source>
</evidence>
<evidence type="ECO:0000259" key="4">
    <source>
        <dbReference type="PROSITE" id="PS50983"/>
    </source>
</evidence>
<evidence type="ECO:0000256" key="2">
    <source>
        <dbReference type="ARBA" id="ARBA00022729"/>
    </source>
</evidence>
<dbReference type="PANTHER" id="PTHR30535">
    <property type="entry name" value="VITAMIN B12-BINDING PROTEIN"/>
    <property type="match status" value="1"/>
</dbReference>
<dbReference type="Gene3D" id="3.40.50.1980">
    <property type="entry name" value="Nitrogenase molybdenum iron protein domain"/>
    <property type="match status" value="2"/>
</dbReference>
<protein>
    <submittedName>
        <fullName evidence="5">Iron complex transport system substrate-binding protein</fullName>
    </submittedName>
</protein>
<evidence type="ECO:0000313" key="5">
    <source>
        <dbReference type="EMBL" id="MCP2331558.1"/>
    </source>
</evidence>
<dbReference type="PANTHER" id="PTHR30535:SF34">
    <property type="entry name" value="MOLYBDATE-BINDING PROTEIN MOLA"/>
    <property type="match status" value="1"/>
</dbReference>
<feature type="domain" description="Fe/B12 periplasmic-binding" evidence="4">
    <location>
        <begin position="73"/>
        <end position="326"/>
    </location>
</feature>
<dbReference type="EMBL" id="AUBJ02000001">
    <property type="protein sequence ID" value="MCP2331558.1"/>
    <property type="molecule type" value="Genomic_DNA"/>
</dbReference>
<sequence length="326" mass="34287">MNLRSRLAALPALSLIGVAALAGCANREEAADPSAATATQQPPSAQDTTEAGFPVEVTLGGTEPVTIDARPSSIVSLTPTATEMLFAIGAGDSVVAADTYSDYPPEAPTTDLDGISPNIEAVTEYQPDLVISSGDSQELLDAMSAIDVPVLVVGTAGDLEDSYQQLVALGEATGNQEAAEVLVEDMRTEIDRIVASTEMPEEPLTYYHELDQTFFSITSGTFAGQVYDLFGLENIADAADGGDYPQLSPEFILEADPDLIFLADTVCCGQSAQTVAERPGWDTLSSVQEDRIIELDDDLASRWGPRVVDFAEAVGAAVSDVSSRTN</sequence>
<dbReference type="Proteomes" id="UP000791080">
    <property type="component" value="Unassembled WGS sequence"/>
</dbReference>
<comment type="caution">
    <text evidence="5">The sequence shown here is derived from an EMBL/GenBank/DDBJ whole genome shotgun (WGS) entry which is preliminary data.</text>
</comment>
<proteinExistence type="inferred from homology"/>
<accession>A0ABT1JHA1</accession>
<dbReference type="InterPro" id="IPR054828">
    <property type="entry name" value="Vit_B12_bind_prot"/>
</dbReference>